<evidence type="ECO:0000256" key="1">
    <source>
        <dbReference type="ARBA" id="ARBA00009764"/>
    </source>
</evidence>
<comment type="subunit">
    <text evidence="2 5">Homopentamer.</text>
</comment>
<dbReference type="AlphaFoldDB" id="A0A1T2X704"/>
<keyword evidence="3" id="KW-0175">Coiled coil</keyword>
<evidence type="ECO:0000256" key="6">
    <source>
        <dbReference type="SAM" id="MobiDB-lite"/>
    </source>
</evidence>
<keyword evidence="5" id="KW-0964">Secreted</keyword>
<dbReference type="InterPro" id="IPR010809">
    <property type="entry name" value="FliD_C"/>
</dbReference>
<comment type="caution">
    <text evidence="9">The sequence shown here is derived from an EMBL/GenBank/DDBJ whole genome shotgun (WGS) entry which is preliminary data.</text>
</comment>
<dbReference type="InterPro" id="IPR040026">
    <property type="entry name" value="FliD"/>
</dbReference>
<accession>A0A1T2X704</accession>
<evidence type="ECO:0000256" key="2">
    <source>
        <dbReference type="ARBA" id="ARBA00011255"/>
    </source>
</evidence>
<comment type="function">
    <text evidence="5">Required for morphogenesis and for the elongation of the flagellar filament by facilitating polymerization of the flagellin monomers at the tip of growing filament. Forms a capping structure, which prevents flagellin subunits (transported through the central channel of the flagellum) from leaking out without polymerization at the distal end.</text>
</comment>
<dbReference type="GO" id="GO:0005576">
    <property type="term" value="C:extracellular region"/>
    <property type="evidence" value="ECO:0007669"/>
    <property type="project" value="UniProtKB-SubCell"/>
</dbReference>
<gene>
    <name evidence="9" type="ORF">BVG16_20195</name>
</gene>
<comment type="similarity">
    <text evidence="1 5">Belongs to the FliD family.</text>
</comment>
<reference evidence="9 10" key="1">
    <citation type="submission" date="2017-01" db="EMBL/GenBank/DDBJ databases">
        <title>Genome analysis of Paenibacillus selenitrireducens ES3-24.</title>
        <authorList>
            <person name="Xu D."/>
            <person name="Yao R."/>
            <person name="Zheng S."/>
        </authorList>
    </citation>
    <scope>NUCLEOTIDE SEQUENCE [LARGE SCALE GENOMIC DNA]</scope>
    <source>
        <strain evidence="9 10">ES3-24</strain>
    </source>
</reference>
<feature type="domain" description="Flagellar hook-associated protein 2 C-terminal" evidence="8">
    <location>
        <begin position="205"/>
        <end position="474"/>
    </location>
</feature>
<proteinExistence type="inferred from homology"/>
<evidence type="ECO:0000256" key="3">
    <source>
        <dbReference type="ARBA" id="ARBA00023054"/>
    </source>
</evidence>
<sequence>MVMRITGMGSGLDIDKLVTDLMKAERIPLDKLKQKKTTVSWTSDLYREVNTKLTALRKAANSIRLNGDWQNSKATSSNESAVSATAQAGVPLSSHSVIVKQLATGATITGSKQADNFDPANVTIGTDGILMLNGKEVKYSASDSVKSVMDKVNASDTGVRMNYDELTKQVSLVTKETGALEKLDLSGSTGTLLGTIGVSNTLASGQNAIVVFDEKKNSDSDPGITISSASNTFTANGITYSFKEVTSEPVKINVVGNDDGMVKQIQEFVDQYNSTIDLLNERSKERKSRGYSPLTDDQKSDMKETDIKNWEEQAKKGLLSNDQIIKSTLRDLRSIISGVVSSNPEGFKVLSSIGIDTMPYSAASPNDSGKLVIDEAKLRKSIAEDAGSVVALFTNQSNGIASKIYDRSNSALSELIEKAGGVGTPTDSIITTLGLQMKGINTQIDKFNTKLAMKEEYYYKLFAQMDSAVAKNNSQLNWLLSNG</sequence>
<feature type="domain" description="Flagellar hook-associated protein 2 N-terminal" evidence="7">
    <location>
        <begin position="10"/>
        <end position="105"/>
    </location>
</feature>
<dbReference type="OrthoDB" id="9776025at2"/>
<dbReference type="EMBL" id="MSZX01000008">
    <property type="protein sequence ID" value="OPA75657.1"/>
    <property type="molecule type" value="Genomic_DNA"/>
</dbReference>
<keyword evidence="10" id="KW-1185">Reference proteome</keyword>
<dbReference type="STRING" id="1324314.BVG16_20195"/>
<dbReference type="GO" id="GO:0009424">
    <property type="term" value="C:bacterial-type flagellum hook"/>
    <property type="evidence" value="ECO:0007669"/>
    <property type="project" value="UniProtKB-UniRule"/>
</dbReference>
<dbReference type="InterPro" id="IPR003481">
    <property type="entry name" value="FliD_N"/>
</dbReference>
<evidence type="ECO:0000313" key="10">
    <source>
        <dbReference type="Proteomes" id="UP000190188"/>
    </source>
</evidence>
<dbReference type="Proteomes" id="UP000190188">
    <property type="component" value="Unassembled WGS sequence"/>
</dbReference>
<dbReference type="GO" id="GO:0007155">
    <property type="term" value="P:cell adhesion"/>
    <property type="evidence" value="ECO:0007669"/>
    <property type="project" value="InterPro"/>
</dbReference>
<dbReference type="PANTHER" id="PTHR30288">
    <property type="entry name" value="FLAGELLAR CAP/ASSEMBLY PROTEIN FLID"/>
    <property type="match status" value="1"/>
</dbReference>
<comment type="subcellular location">
    <subcellularLocation>
        <location evidence="5">Secreted</location>
    </subcellularLocation>
    <subcellularLocation>
        <location evidence="5">Bacterial flagellum</location>
    </subcellularLocation>
</comment>
<dbReference type="PANTHER" id="PTHR30288:SF0">
    <property type="entry name" value="FLAGELLAR HOOK-ASSOCIATED PROTEIN 2"/>
    <property type="match status" value="1"/>
</dbReference>
<evidence type="ECO:0000256" key="5">
    <source>
        <dbReference type="RuleBase" id="RU362066"/>
    </source>
</evidence>
<evidence type="ECO:0000259" key="8">
    <source>
        <dbReference type="Pfam" id="PF07195"/>
    </source>
</evidence>
<name>A0A1T2X704_9BACL</name>
<evidence type="ECO:0000256" key="4">
    <source>
        <dbReference type="ARBA" id="ARBA00023143"/>
    </source>
</evidence>
<protein>
    <recommendedName>
        <fullName evidence="5">Flagellar hook-associated protein 2</fullName>
        <shortName evidence="5">HAP2</shortName>
    </recommendedName>
    <alternativeName>
        <fullName evidence="5">Flagellar cap protein</fullName>
    </alternativeName>
</protein>
<dbReference type="GO" id="GO:0071973">
    <property type="term" value="P:bacterial-type flagellum-dependent cell motility"/>
    <property type="evidence" value="ECO:0007669"/>
    <property type="project" value="TreeGrafter"/>
</dbReference>
<dbReference type="Pfam" id="PF07195">
    <property type="entry name" value="FliD_C"/>
    <property type="match status" value="1"/>
</dbReference>
<feature type="region of interest" description="Disordered" evidence="6">
    <location>
        <begin position="280"/>
        <end position="303"/>
    </location>
</feature>
<evidence type="ECO:0000259" key="7">
    <source>
        <dbReference type="Pfam" id="PF02465"/>
    </source>
</evidence>
<dbReference type="GO" id="GO:0009421">
    <property type="term" value="C:bacterial-type flagellum filament cap"/>
    <property type="evidence" value="ECO:0007669"/>
    <property type="project" value="InterPro"/>
</dbReference>
<organism evidence="9 10">
    <name type="scientific">Paenibacillus selenitireducens</name>
    <dbReference type="NCBI Taxonomy" id="1324314"/>
    <lineage>
        <taxon>Bacteria</taxon>
        <taxon>Bacillati</taxon>
        <taxon>Bacillota</taxon>
        <taxon>Bacilli</taxon>
        <taxon>Bacillales</taxon>
        <taxon>Paenibacillaceae</taxon>
        <taxon>Paenibacillus</taxon>
    </lineage>
</organism>
<keyword evidence="4 5" id="KW-0975">Bacterial flagellum</keyword>
<evidence type="ECO:0000313" key="9">
    <source>
        <dbReference type="EMBL" id="OPA75657.1"/>
    </source>
</evidence>
<dbReference type="Pfam" id="PF02465">
    <property type="entry name" value="FliD_N"/>
    <property type="match status" value="1"/>
</dbReference>
<dbReference type="RefSeq" id="WP_158081733.1">
    <property type="nucleotide sequence ID" value="NZ_MSZX01000008.1"/>
</dbReference>